<sequence length="200" mass="22415">MKGMAVRILLSIVASLGLAWAQMNHHSMQMGGTGMTAMTELNKLSGRDFDIAYMSMMIEHHKGAVEMAQAALKASKDGRIRKAARKIVTVQNREIAQLTGWLRAWYAVPPSQRYMAMMRADMKPMMDTAMQGMTPMAGMAMQVDRSFLEGMIPHHQEAVDMSEVCLQKATKAELKRFCRGVIGLQKAEMAQYQAWLKTIK</sequence>
<evidence type="ECO:0000313" key="2">
    <source>
        <dbReference type="EMBL" id="RIH93141.1"/>
    </source>
</evidence>
<dbReference type="InterPro" id="IPR005183">
    <property type="entry name" value="DUF305_CopM-like"/>
</dbReference>
<dbReference type="RefSeq" id="WP_240631252.1">
    <property type="nucleotide sequence ID" value="NZ_QWLB01000009.1"/>
</dbReference>
<comment type="caution">
    <text evidence="2">The sequence shown here is derived from an EMBL/GenBank/DDBJ whole genome shotgun (WGS) entry which is preliminary data.</text>
</comment>
<gene>
    <name evidence="2" type="ORF">Mgrana_00939</name>
</gene>
<proteinExistence type="predicted"/>
<dbReference type="PANTHER" id="PTHR36933:SF1">
    <property type="entry name" value="SLL0788 PROTEIN"/>
    <property type="match status" value="1"/>
</dbReference>
<keyword evidence="3" id="KW-1185">Reference proteome</keyword>
<feature type="domain" description="DUF305" evidence="1">
    <location>
        <begin position="53"/>
        <end position="196"/>
    </location>
</feature>
<name>A0A399FE34_9DEIN</name>
<protein>
    <recommendedName>
        <fullName evidence="1">DUF305 domain-containing protein</fullName>
    </recommendedName>
</protein>
<organism evidence="2 3">
    <name type="scientific">Meiothermus granaticius NBRC 107808</name>
    <dbReference type="NCBI Taxonomy" id="1227551"/>
    <lineage>
        <taxon>Bacteria</taxon>
        <taxon>Thermotogati</taxon>
        <taxon>Deinococcota</taxon>
        <taxon>Deinococci</taxon>
        <taxon>Thermales</taxon>
        <taxon>Thermaceae</taxon>
        <taxon>Meiothermus</taxon>
    </lineage>
</organism>
<dbReference type="AlphaFoldDB" id="A0A399FE34"/>
<dbReference type="Gene3D" id="1.20.1260.10">
    <property type="match status" value="1"/>
</dbReference>
<dbReference type="PANTHER" id="PTHR36933">
    <property type="entry name" value="SLL0788 PROTEIN"/>
    <property type="match status" value="1"/>
</dbReference>
<evidence type="ECO:0000313" key="3">
    <source>
        <dbReference type="Proteomes" id="UP000266178"/>
    </source>
</evidence>
<dbReference type="Proteomes" id="UP000266178">
    <property type="component" value="Unassembled WGS sequence"/>
</dbReference>
<dbReference type="Pfam" id="PF03713">
    <property type="entry name" value="DUF305"/>
    <property type="match status" value="1"/>
</dbReference>
<dbReference type="EMBL" id="QWLB01000009">
    <property type="protein sequence ID" value="RIH93141.1"/>
    <property type="molecule type" value="Genomic_DNA"/>
</dbReference>
<evidence type="ECO:0000259" key="1">
    <source>
        <dbReference type="Pfam" id="PF03713"/>
    </source>
</evidence>
<reference evidence="2 3" key="1">
    <citation type="submission" date="2018-08" db="EMBL/GenBank/DDBJ databases">
        <title>Meiothermus granaticius genome AF-68 sequencing project.</title>
        <authorList>
            <person name="Da Costa M.S."/>
            <person name="Albuquerque L."/>
            <person name="Raposo P."/>
            <person name="Froufe H.J.C."/>
            <person name="Barroso C.S."/>
            <person name="Egas C."/>
        </authorList>
    </citation>
    <scope>NUCLEOTIDE SEQUENCE [LARGE SCALE GENOMIC DNA]</scope>
    <source>
        <strain evidence="2 3">AF-68</strain>
    </source>
</reference>
<accession>A0A399FE34</accession>
<dbReference type="InterPro" id="IPR012347">
    <property type="entry name" value="Ferritin-like"/>
</dbReference>